<dbReference type="InterPro" id="IPR002890">
    <property type="entry name" value="MG2"/>
</dbReference>
<evidence type="ECO:0000313" key="5">
    <source>
        <dbReference type="Proteomes" id="UP000661696"/>
    </source>
</evidence>
<dbReference type="InterPro" id="IPR001599">
    <property type="entry name" value="Macroglobln_a2"/>
</dbReference>
<evidence type="ECO:0000313" key="4">
    <source>
        <dbReference type="EMBL" id="MBL1220428.1"/>
    </source>
</evidence>
<feature type="domain" description="Alpha-2-macroglobulin" evidence="3">
    <location>
        <begin position="1199"/>
        <end position="1289"/>
    </location>
</feature>
<evidence type="ECO:0000259" key="3">
    <source>
        <dbReference type="SMART" id="SM01360"/>
    </source>
</evidence>
<evidence type="ECO:0000256" key="2">
    <source>
        <dbReference type="SAM" id="MobiDB-lite"/>
    </source>
</evidence>
<reference evidence="4 5" key="1">
    <citation type="submission" date="2020-12" db="EMBL/GenBank/DDBJ databases">
        <title>Chryseobacterium endoalhailicus sp. nov., isolated from seed of leguminous plant.</title>
        <authorList>
            <person name="Zhang X."/>
        </authorList>
    </citation>
    <scope>NUCLEOTIDE SEQUENCE [LARGE SCALE GENOMIC DNA]</scope>
    <source>
        <strain evidence="4 5">L7</strain>
    </source>
</reference>
<dbReference type="RefSeq" id="WP_202089746.1">
    <property type="nucleotide sequence ID" value="NZ_JAELVM010000001.1"/>
</dbReference>
<dbReference type="Pfam" id="PF00207">
    <property type="entry name" value="A2M"/>
    <property type="match status" value="1"/>
</dbReference>
<gene>
    <name evidence="4" type="ORF">JET18_06240</name>
</gene>
<protein>
    <recommendedName>
        <fullName evidence="3">Alpha-2-macroglobulin domain-containing protein</fullName>
    </recommendedName>
</protein>
<dbReference type="SMART" id="SM01360">
    <property type="entry name" value="A2M"/>
    <property type="match status" value="1"/>
</dbReference>
<sequence>MKNISKYVLLFFTFFSIFFSAQNFYEEQWLRVAEGYRNGEFKSNLPIILEIQKRAIKEKKAAEIIKSLKAEFVIYKETQDDPKNDYASVFFSKISNTEEELKKNDLLLFKVLEIEFFEGYYEKRKWDIQKRTDVDKGDVKEIESWTKLDFKNYYLKKFAELSAIDKKLKKIPLEIYKDAFDKDSDFDFFPTVYDWKVKKNIEFLNNSDIFTKDELADNQAAVLALYQNLIDFNIKNPKLYFQHQKLIYENKIKKDDQFTEKQIALVNSPVEGDYKILIVNSFANSLFRSKPDEANALIDKVKREYPGSKFLSNITYLENQVKTPVVQLFYEVHNQPEKPIQIVAQHKNADQFTIKIYALNNFKKDLQYLNHLDYAEYYKKIDKTLFRTDVFTLPTKKDFNNHTTALEMKALPKGLYICEYINGEDVSKFLFIVTSSRVIYNEKKDHILVSRENGTPMPNTRLLRYGFGDYSTVNETQLLIQTDNFARFPSEKAEYHSIPPYLIYDPVNNDFNMMEGAYEARSRDYPYPHTQFFLDREIFRPGQTVYFKAVSTVPDFEKRRDNIIINNEQEVTLYDANNQIISTQKFKTNAFGSYNGSFVLPKDKLNGKFRMEVYARYNSHQINDSKYFSVEEYKRPKFEITFDTIKKDYKYGETIELKGKVLTFSGIPLSNTKVSFELKNENIRQRYFWWYPVEQYSNENSILGEAKTNEKGEFIIKIDLKKDENTEGIQVHNYKVKTSATDINGETQSAETDVKVASVSHYLTADEINEATADEEVKIKVKSFNYNDIPLQKNYKVKLVQLKQPKRVLRNNFQNNIQDLPNISREEFMSKFPHDRYDKSEDRKNWEILKTVTERSQNDKELNLGMLKAGDYRLLIYNIEGKDTIKTQQDFGIWDKNGLGPDQFPFLKITAPKEEVKRGSQVTLYVYSAIPDAVVNVYWQDGQGQRKREEKKLTNGVLAYTFPVSQDKRIVKYNVQFVLAHYNDVQNEFANIHIKNDEEPLKIEMTTFRDKVEPNSKEKWSIKILGKSNEKVVAEVLAAMYDKSLDKFVPNTYRFDKYYIPYSVIEDYNVDNFFESLYWYKKINYIKTKDVNFPEFRWFDDNVFYNLLAKYGFTTDTDGDGVDDAHDACPTVPGLESYNGCPKPKYSVAMEVSSEVSRKRGRFEDEEDSRLADNKKEKQSEDKKEDLDDVQVRKNLNETAFFYPQLRTDKEGRVSFEFTTPEALTKWKLMFLAHTKDARSAVLEKDIVTQKKLSVNPNYPRFLREGDELNFQTRISNLTEEAMAGAASLQILNAETNEDISSLFGITSSVQNFNVGGTGNSVVSWNMKTPFNKAYSIIIKVVAKAGNYSDGEQIPVAVLSNRMLLTDTVPIFVKEGQTKTFTLDNLKNNTSRTASNFSNTLELKTNPVWEIIFALPDLSQNLNITSDEIFNTWFSDVVGTEIFKANPRMKAVFDEYKTADLMKSNLEKNQELKQVLLEETPWVLQAKSETEIMNNISRLFEVNAMKNSIHKDWNLLSQYQNRDGGFPWLPGYDSSYTCSLYILKNLGKMNEWLKDGISEYQSGQKAMISSLIGFVDWQLERYWKQEEDNPWSNFALDYLDARRYWEKEYPIEGKGAALKNTIISRADKFRVTDLTFFGIHRAALIYDSYGLQNTSKKLINYLKETSVSSETQGVYWKKNLNDWGWYESKAVNHAGAIEALNKVAPNDIDFIEESKVWLATQKEVNSWGNSRTTAEIIYILMNSGKSWTTPEADKAKVIWGGKEVVPQTKTTGYLKQIIKSDKINQSLAEVTVTKSGPGIAQGGLFWQYYEDLENVKSTETYLSMNREYYKKIKTENGEQLLKITENSPLTVGDRLTVRMILDTDRPMQYVHLKDMRAAGLEPVDVLSGYQYKNNLGYYQVTKDASTNFFIYYMPKGKYVFEYDLVCNASGSFSSGFAVMQNYYAPQMNARTKGDKIEIRK</sequence>
<feature type="region of interest" description="Disordered" evidence="2">
    <location>
        <begin position="1159"/>
        <end position="1189"/>
    </location>
</feature>
<evidence type="ECO:0000256" key="1">
    <source>
        <dbReference type="ARBA" id="ARBA00010556"/>
    </source>
</evidence>
<organism evidence="4 5">
    <name type="scientific">Chryseobacterium endalhagicum</name>
    <dbReference type="NCBI Taxonomy" id="2797638"/>
    <lineage>
        <taxon>Bacteria</taxon>
        <taxon>Pseudomonadati</taxon>
        <taxon>Bacteroidota</taxon>
        <taxon>Flavobacteriia</taxon>
        <taxon>Flavobacteriales</taxon>
        <taxon>Weeksellaceae</taxon>
        <taxon>Chryseobacterium group</taxon>
        <taxon>Chryseobacterium</taxon>
    </lineage>
</organism>
<dbReference type="Gene3D" id="2.60.40.1930">
    <property type="match status" value="1"/>
</dbReference>
<dbReference type="EMBL" id="JAELVM010000001">
    <property type="protein sequence ID" value="MBL1220428.1"/>
    <property type="molecule type" value="Genomic_DNA"/>
</dbReference>
<keyword evidence="5" id="KW-1185">Reference proteome</keyword>
<accession>A0ABS1QCT8</accession>
<feature type="compositionally biased region" description="Basic and acidic residues" evidence="2">
    <location>
        <begin position="1169"/>
        <end position="1189"/>
    </location>
</feature>
<name>A0ABS1QCT8_9FLAO</name>
<dbReference type="Pfam" id="PF17973">
    <property type="entry name" value="bMG10"/>
    <property type="match status" value="1"/>
</dbReference>
<dbReference type="Proteomes" id="UP000661696">
    <property type="component" value="Unassembled WGS sequence"/>
</dbReference>
<dbReference type="InterPro" id="IPR008930">
    <property type="entry name" value="Terpenoid_cyclase/PrenylTrfase"/>
</dbReference>
<dbReference type="InterPro" id="IPR041246">
    <property type="entry name" value="Bact_MG10"/>
</dbReference>
<comment type="similarity">
    <text evidence="1">Belongs to the protease inhibitor I39 (alpha-2-macroglobulin) family. Bacterial alpha-2-macroglobulin subfamily.</text>
</comment>
<dbReference type="PANTHER" id="PTHR40094">
    <property type="entry name" value="ALPHA-2-MACROGLOBULIN HOMOLOG"/>
    <property type="match status" value="1"/>
</dbReference>
<dbReference type="Pfam" id="PF01835">
    <property type="entry name" value="MG2"/>
    <property type="match status" value="1"/>
</dbReference>
<comment type="caution">
    <text evidence="4">The sequence shown here is derived from an EMBL/GenBank/DDBJ whole genome shotgun (WGS) entry which is preliminary data.</text>
</comment>
<dbReference type="InterPro" id="IPR051802">
    <property type="entry name" value="YfhM-like"/>
</dbReference>
<proteinExistence type="inferred from homology"/>
<dbReference type="PANTHER" id="PTHR40094:SF1">
    <property type="entry name" value="UBIQUITIN DOMAIN-CONTAINING PROTEIN"/>
    <property type="match status" value="1"/>
</dbReference>
<dbReference type="SUPFAM" id="SSF48239">
    <property type="entry name" value="Terpenoid cyclases/Protein prenyltransferases"/>
    <property type="match status" value="1"/>
</dbReference>